<dbReference type="PANTHER" id="PTHR34385:SF1">
    <property type="entry name" value="PEPTIDOGLYCAN L-ALANYL-D-GLUTAMATE ENDOPEPTIDASE CWLK"/>
    <property type="match status" value="1"/>
</dbReference>
<comment type="caution">
    <text evidence="3">The sequence shown here is derived from an EMBL/GenBank/DDBJ whole genome shotgun (WGS) entry which is preliminary data.</text>
</comment>
<dbReference type="Gene3D" id="3.30.1380.10">
    <property type="match status" value="1"/>
</dbReference>
<dbReference type="InterPro" id="IPR003709">
    <property type="entry name" value="VanY-like_core_dom"/>
</dbReference>
<dbReference type="Pfam" id="PF02557">
    <property type="entry name" value="VanY"/>
    <property type="match status" value="1"/>
</dbReference>
<dbReference type="GO" id="GO:0008233">
    <property type="term" value="F:peptidase activity"/>
    <property type="evidence" value="ECO:0007669"/>
    <property type="project" value="InterPro"/>
</dbReference>
<dbReference type="Proteomes" id="UP000608530">
    <property type="component" value="Unassembled WGS sequence"/>
</dbReference>
<accession>A0A934Q6S0</accession>
<dbReference type="InterPro" id="IPR058193">
    <property type="entry name" value="VanY/YodJ_core_dom"/>
</dbReference>
<evidence type="ECO:0000256" key="1">
    <source>
        <dbReference type="SAM" id="MobiDB-lite"/>
    </source>
</evidence>
<feature type="compositionally biased region" description="Pro residues" evidence="1">
    <location>
        <begin position="71"/>
        <end position="84"/>
    </location>
</feature>
<organism evidence="3 4">
    <name type="scientific">Leucobacter chromiisoli</name>
    <dbReference type="NCBI Taxonomy" id="2796471"/>
    <lineage>
        <taxon>Bacteria</taxon>
        <taxon>Bacillati</taxon>
        <taxon>Actinomycetota</taxon>
        <taxon>Actinomycetes</taxon>
        <taxon>Micrococcales</taxon>
        <taxon>Microbacteriaceae</taxon>
        <taxon>Leucobacter</taxon>
    </lineage>
</organism>
<dbReference type="RefSeq" id="WP_200114518.1">
    <property type="nucleotide sequence ID" value="NZ_JAEHOH010000006.1"/>
</dbReference>
<dbReference type="AlphaFoldDB" id="A0A934Q6S0"/>
<dbReference type="EMBL" id="JAEHOH010000006">
    <property type="protein sequence ID" value="MBK0418405.1"/>
    <property type="molecule type" value="Genomic_DNA"/>
</dbReference>
<gene>
    <name evidence="3" type="ORF">JD276_05075</name>
</gene>
<dbReference type="InterPro" id="IPR009045">
    <property type="entry name" value="Zn_M74/Hedgehog-like"/>
</dbReference>
<reference evidence="3" key="1">
    <citation type="submission" date="2020-12" db="EMBL/GenBank/DDBJ databases">
        <title>Leucobacter sp. CAS1, isolated from Chromium sludge.</title>
        <authorList>
            <person name="Xu Z."/>
        </authorList>
    </citation>
    <scope>NUCLEOTIDE SEQUENCE</scope>
    <source>
        <strain evidence="3">CSA1</strain>
    </source>
</reference>
<keyword evidence="4" id="KW-1185">Reference proteome</keyword>
<evidence type="ECO:0000313" key="3">
    <source>
        <dbReference type="EMBL" id="MBK0418405.1"/>
    </source>
</evidence>
<name>A0A934Q6S0_9MICO</name>
<feature type="domain" description="D-alanyl-D-alanine carboxypeptidase-like core" evidence="2">
    <location>
        <begin position="135"/>
        <end position="260"/>
    </location>
</feature>
<feature type="compositionally biased region" description="Low complexity" evidence="1">
    <location>
        <begin position="57"/>
        <end position="70"/>
    </location>
</feature>
<evidence type="ECO:0000259" key="2">
    <source>
        <dbReference type="Pfam" id="PF02557"/>
    </source>
</evidence>
<dbReference type="GO" id="GO:0006508">
    <property type="term" value="P:proteolysis"/>
    <property type="evidence" value="ECO:0007669"/>
    <property type="project" value="InterPro"/>
</dbReference>
<dbReference type="SUPFAM" id="SSF55166">
    <property type="entry name" value="Hedgehog/DD-peptidase"/>
    <property type="match status" value="1"/>
</dbReference>
<proteinExistence type="predicted"/>
<dbReference type="InterPro" id="IPR052179">
    <property type="entry name" value="DD-CPase-like"/>
</dbReference>
<evidence type="ECO:0000313" key="4">
    <source>
        <dbReference type="Proteomes" id="UP000608530"/>
    </source>
</evidence>
<feature type="region of interest" description="Disordered" evidence="1">
    <location>
        <begin position="50"/>
        <end position="98"/>
    </location>
</feature>
<sequence>MALPPLPGSAVRRRPARRLAQRRRALIAGAAALVLLLGGGTAAWAVIGQGEPEPARAEATPEPEPTIAEPEPTPTPTPEPPAPEPEPEPEPPAHDLDTPESITVVVNKQRPLPEGWEPQDLVMPAGIANTNGQPMRAEAAQALETMYAEAAAAGYPFVITSAYRSYDMQVGLFDSYVARDGVAAAETYSARAGHSEHQTGLAADLDDGSGCAFMSCFGETPTGVWLAENAHRFGFILRYHQGAEPVVGYMYEPWHFRYVGVDVATDMMNRGEQNLETYFGLPAAPTY</sequence>
<protein>
    <submittedName>
        <fullName evidence="3">M15 family metallopeptidase</fullName>
    </submittedName>
</protein>
<dbReference type="CDD" id="cd14852">
    <property type="entry name" value="LD-carboxypeptidase"/>
    <property type="match status" value="1"/>
</dbReference>
<dbReference type="PANTHER" id="PTHR34385">
    <property type="entry name" value="D-ALANYL-D-ALANINE CARBOXYPEPTIDASE"/>
    <property type="match status" value="1"/>
</dbReference>